<proteinExistence type="predicted"/>
<accession>A0ABS8ZHE7</accession>
<organism evidence="1 2">
    <name type="scientific">Kibdelosporangium philippinense</name>
    <dbReference type="NCBI Taxonomy" id="211113"/>
    <lineage>
        <taxon>Bacteria</taxon>
        <taxon>Bacillati</taxon>
        <taxon>Actinomycetota</taxon>
        <taxon>Actinomycetes</taxon>
        <taxon>Pseudonocardiales</taxon>
        <taxon>Pseudonocardiaceae</taxon>
        <taxon>Kibdelosporangium</taxon>
    </lineage>
</organism>
<reference evidence="1 2" key="1">
    <citation type="submission" date="2021-12" db="EMBL/GenBank/DDBJ databases">
        <title>Genome sequence of Kibdelosporangium philippinense ATCC 49844.</title>
        <authorList>
            <person name="Fedorov E.A."/>
            <person name="Omeragic M."/>
            <person name="Shalygina K.F."/>
            <person name="Maclea K.S."/>
        </authorList>
    </citation>
    <scope>NUCLEOTIDE SEQUENCE [LARGE SCALE GENOMIC DNA]</scope>
    <source>
        <strain evidence="1 2">ATCC 49844</strain>
    </source>
</reference>
<evidence type="ECO:0000313" key="1">
    <source>
        <dbReference type="EMBL" id="MCE7006907.1"/>
    </source>
</evidence>
<protein>
    <recommendedName>
        <fullName evidence="3">DUF2613 domain-containing protein</fullName>
    </recommendedName>
</protein>
<dbReference type="EMBL" id="JAJVCN010000002">
    <property type="protein sequence ID" value="MCE7006907.1"/>
    <property type="molecule type" value="Genomic_DNA"/>
</dbReference>
<evidence type="ECO:0000313" key="2">
    <source>
        <dbReference type="Proteomes" id="UP001521150"/>
    </source>
</evidence>
<dbReference type="Proteomes" id="UP001521150">
    <property type="component" value="Unassembled WGS sequence"/>
</dbReference>
<gene>
    <name evidence="1" type="ORF">LWC34_29370</name>
</gene>
<sequence length="87" mass="9114">MSFAFKAIGFFVAALVVVGLAKGGLGIVNGTDTPASVPYRINQEFAEVGLSVPAQGGSYGGRQPVPYQSVPQGTNLERQLQEQAFGR</sequence>
<name>A0ABS8ZHE7_9PSEU</name>
<keyword evidence="2" id="KW-1185">Reference proteome</keyword>
<comment type="caution">
    <text evidence="1">The sequence shown here is derived from an EMBL/GenBank/DDBJ whole genome shotgun (WGS) entry which is preliminary data.</text>
</comment>
<evidence type="ECO:0008006" key="3">
    <source>
        <dbReference type="Google" id="ProtNLM"/>
    </source>
</evidence>
<dbReference type="RefSeq" id="WP_233728325.1">
    <property type="nucleotide sequence ID" value="NZ_JAJVCN010000002.1"/>
</dbReference>